<dbReference type="InterPro" id="IPR009003">
    <property type="entry name" value="Peptidase_S1_PA"/>
</dbReference>
<reference evidence="3 4" key="1">
    <citation type="submission" date="2024-02" db="EMBL/GenBank/DDBJ databases">
        <title>Complete sequences of two Paenibacillus sp. strains and one Lysinibacillus strain isolated from the environment on STAA medium highlight biotechnological potential.</title>
        <authorList>
            <person name="Attere S.A."/>
            <person name="Piche L.C."/>
            <person name="Intertaglia L."/>
            <person name="Lami R."/>
            <person name="Charette S.J."/>
            <person name="Vincent A.T."/>
        </authorList>
    </citation>
    <scope>NUCLEOTIDE SEQUENCE [LARGE SCALE GENOMIC DNA]</scope>
    <source>
        <strain evidence="3 4">Y5S-7</strain>
        <plasmid evidence="3 4">pY5S7-1</plasmid>
    </source>
</reference>
<proteinExistence type="predicted"/>
<sequence>MNKRILSLIVTLLMISLSIFISTGQAAESISNDNIRVQSNDPGHKWEIPTATSFTKSLETEAEAVTEQYPEASLLNTNILIDRGNVQLELMSNYSDIYTGAYTDENGKNVILVTELPNELKSSVMSTSVFPQNIEYLIVKYSLEELTKAKESLSGKMKELGLEAVGINPKLNKVNVYISQEQYDNAKEEILNYIDEDMVRWVIGELSLQTQAYNLFPGEKIERGTAITSPACSLGFNGRANGNNVGVTAGHCENGTWYDLSDGSSPIGTMNNAVFSDTSKFDAGYIVYNSSVNPSHNLNGNSLTIGTTDYSGLYRQVGDKVRVHGYNLNGSSYPLAEIVDTSYDINGGPTDMIITGLSGTQLGDSGGLVYNVVNNGVRNYARIEGTHTGIVRQGGVDTWQAFSKYSYTISSLGLSGVYTDSSY</sequence>
<evidence type="ECO:0000313" key="4">
    <source>
        <dbReference type="Proteomes" id="UP001364764"/>
    </source>
</evidence>
<organism evidence="3 4">
    <name type="scientific">Paenibacillus amylolyticus</name>
    <dbReference type="NCBI Taxonomy" id="1451"/>
    <lineage>
        <taxon>Bacteria</taxon>
        <taxon>Bacillati</taxon>
        <taxon>Bacillota</taxon>
        <taxon>Bacilli</taxon>
        <taxon>Bacillales</taxon>
        <taxon>Paenibacillaceae</taxon>
        <taxon>Paenibacillus</taxon>
    </lineage>
</organism>
<keyword evidence="1" id="KW-0720">Serine protease</keyword>
<dbReference type="EMBL" id="CP145893">
    <property type="protein sequence ID" value="WWP23858.1"/>
    <property type="molecule type" value="Genomic_DNA"/>
</dbReference>
<keyword evidence="1" id="KW-0645">Protease</keyword>
<dbReference type="GeneID" id="93480036"/>
<evidence type="ECO:0000256" key="2">
    <source>
        <dbReference type="SAM" id="SignalP"/>
    </source>
</evidence>
<keyword evidence="3" id="KW-0614">Plasmid</keyword>
<dbReference type="Proteomes" id="UP001364764">
    <property type="component" value="Plasmid pY5S7-1"/>
</dbReference>
<dbReference type="GO" id="GO:0008236">
    <property type="term" value="F:serine-type peptidase activity"/>
    <property type="evidence" value="ECO:0007669"/>
    <property type="project" value="UniProtKB-KW"/>
</dbReference>
<name>A0ABD8B2H1_PAEAM</name>
<feature type="signal peptide" evidence="2">
    <location>
        <begin position="1"/>
        <end position="26"/>
    </location>
</feature>
<dbReference type="SUPFAM" id="SSF50494">
    <property type="entry name" value="Trypsin-like serine proteases"/>
    <property type="match status" value="1"/>
</dbReference>
<dbReference type="Gene3D" id="2.40.10.10">
    <property type="entry name" value="Trypsin-like serine proteases"/>
    <property type="match status" value="1"/>
</dbReference>
<dbReference type="InterPro" id="IPR043504">
    <property type="entry name" value="Peptidase_S1_PA_chymotrypsin"/>
</dbReference>
<feature type="chain" id="PRO_5044838421" evidence="2">
    <location>
        <begin position="27"/>
        <end position="423"/>
    </location>
</feature>
<gene>
    <name evidence="3" type="ORF">V6668_31185</name>
</gene>
<protein>
    <submittedName>
        <fullName evidence="3">Uncharacterized protein</fullName>
    </submittedName>
</protein>
<keyword evidence="2" id="KW-0732">Signal</keyword>
<geneLocation type="plasmid" evidence="3 4">
    <name>pY5S7-1</name>
</geneLocation>
<accession>A0ABD8B2H1</accession>
<evidence type="ECO:0000313" key="3">
    <source>
        <dbReference type="EMBL" id="WWP23858.1"/>
    </source>
</evidence>
<evidence type="ECO:0000256" key="1">
    <source>
        <dbReference type="ARBA" id="ARBA00022825"/>
    </source>
</evidence>
<keyword evidence="1" id="KW-0378">Hydrolase</keyword>
<dbReference type="AlphaFoldDB" id="A0ABD8B2H1"/>
<dbReference type="RefSeq" id="WP_100527983.1">
    <property type="nucleotide sequence ID" value="NZ_CP145893.1"/>
</dbReference>